<dbReference type="InterPro" id="IPR000209">
    <property type="entry name" value="Peptidase_S8/S53_dom"/>
</dbReference>
<dbReference type="PANTHER" id="PTHR43806">
    <property type="entry name" value="PEPTIDASE S8"/>
    <property type="match status" value="1"/>
</dbReference>
<dbReference type="CDD" id="cd04848">
    <property type="entry name" value="Peptidases_S8_Autotransporter_serine_protease_like"/>
    <property type="match status" value="1"/>
</dbReference>
<evidence type="ECO:0000256" key="1">
    <source>
        <dbReference type="ARBA" id="ARBA00011073"/>
    </source>
</evidence>
<dbReference type="EMBL" id="JAZDRO010000001">
    <property type="protein sequence ID" value="MEE2565065.1"/>
    <property type="molecule type" value="Genomic_DNA"/>
</dbReference>
<dbReference type="RefSeq" id="WP_330194571.1">
    <property type="nucleotide sequence ID" value="NZ_JAZDRO010000001.1"/>
</dbReference>
<evidence type="ECO:0000313" key="9">
    <source>
        <dbReference type="EMBL" id="MEE2565065.1"/>
    </source>
</evidence>
<dbReference type="EC" id="3.4.-.-" evidence="9"/>
<dbReference type="Gene3D" id="3.40.50.200">
    <property type="entry name" value="Peptidase S8/S53 domain"/>
    <property type="match status" value="1"/>
</dbReference>
<dbReference type="PROSITE" id="PS00138">
    <property type="entry name" value="SUBTILASE_SER"/>
    <property type="match status" value="1"/>
</dbReference>
<comment type="caution">
    <text evidence="9">The sequence shown here is derived from an EMBL/GenBank/DDBJ whole genome shotgun (WGS) entry which is preliminary data.</text>
</comment>
<dbReference type="Pfam" id="PF00082">
    <property type="entry name" value="Peptidase_S8"/>
    <property type="match status" value="1"/>
</dbReference>
<dbReference type="InterPro" id="IPR015500">
    <property type="entry name" value="Peptidase_S8_subtilisin-rel"/>
</dbReference>
<organism evidence="9 10">
    <name type="scientific">Hyphobacterium marinum</name>
    <dbReference type="NCBI Taxonomy" id="3116574"/>
    <lineage>
        <taxon>Bacteria</taxon>
        <taxon>Pseudomonadati</taxon>
        <taxon>Pseudomonadota</taxon>
        <taxon>Alphaproteobacteria</taxon>
        <taxon>Maricaulales</taxon>
        <taxon>Maricaulaceae</taxon>
        <taxon>Hyphobacterium</taxon>
    </lineage>
</organism>
<evidence type="ECO:0000256" key="6">
    <source>
        <dbReference type="PROSITE-ProRule" id="PRU01240"/>
    </source>
</evidence>
<evidence type="ECO:0000256" key="4">
    <source>
        <dbReference type="ARBA" id="ARBA00022801"/>
    </source>
</evidence>
<evidence type="ECO:0000259" key="8">
    <source>
        <dbReference type="Pfam" id="PF00082"/>
    </source>
</evidence>
<dbReference type="PRINTS" id="PR00723">
    <property type="entry name" value="SUBTILISIN"/>
</dbReference>
<feature type="signal peptide" evidence="7">
    <location>
        <begin position="1"/>
        <end position="21"/>
    </location>
</feature>
<dbReference type="InterPro" id="IPR050131">
    <property type="entry name" value="Peptidase_S8_subtilisin-like"/>
</dbReference>
<evidence type="ECO:0000313" key="10">
    <source>
        <dbReference type="Proteomes" id="UP001310692"/>
    </source>
</evidence>
<name>A0ABU7LVR9_9PROT</name>
<sequence>MKKLLRNTVAGSALIALTTFAAPLALANDDEDRDTSGQFLLPYYGDINPFHGDINPFHGDINPFYGDISPFWGDIEPFWGDIEPFHGDIHPFYGDIDPFWGDPEFFGDIEPFYGDIEPFWGDIQPFWGDIGPYWGDIVGFWREIDPNSADAAAQYATLAEQIDAMFVEAEAVFGEAFTAKTGLNFRDAFMAELLARYGMDLSDPDSLANVTSSQRSYFFLAFYDGLMSYTGIDHVDHWMPLVNWSPALSQTVDGGHGVTIGLLDFAFSSDEALNVRRSYGSQNYFNFNHGAAVASLINAPLDGEGVMGVAPGAALVTYNPFDETLSTNWQEVRDGVQRLVWNGAEVVNMSLGVRGWTLPQEWADVMGDLRISLRGYDTLYVVAAGNDGSTQTTDINWTRVGDVSNLIVVGSVNPRGEISYFSNRPGNACLTVFGRCREGFRLMDRFLVAPGELLLVSDGEGGITRLSGTSFAAPLVSGAAALVMGHWGWLESRDVADVLLLSARDLGAPGTDAVYGRGLLDIDAAMSPLDDDNLFALNGNERQSVSLLGLVPGKLNFHSRGENTVVLYEAINDTFRDFEVSLDDVTVEGDDQTNEEASVTTYLTERLFGRAGFAFSDTSEISRTMSIRGNLQISAVASRLDPRDHRTSGELGFQAGVVIADTSSGREVRLGAGEGALALNGQDGFGLFSDHRPETGGVNPVLGFASGGAYAMTGFQLAENTRLSFGFSGNHEERVFVMPLTGEERPIFDGMGAYEAAALVTNVTHTVSDRVSVQASYTYLREDAGLLGAQGSGPLAFDGGSETDALTVGTEAALPFALMLSTSATLARTRSTGFDGGILSLPDGITATAFQVTARRDGVLGDHDALRVSLIQPLHIEAGTMEYSSARVIDRETGELADQTDSWALGGERPLFAELLYVTPVLGGAGDISVFTRAELSGDATGQDVGGVATGVRLGFDF</sequence>
<evidence type="ECO:0000256" key="3">
    <source>
        <dbReference type="ARBA" id="ARBA00022729"/>
    </source>
</evidence>
<comment type="similarity">
    <text evidence="1 6">Belongs to the peptidase S8 family.</text>
</comment>
<evidence type="ECO:0000256" key="5">
    <source>
        <dbReference type="ARBA" id="ARBA00022825"/>
    </source>
</evidence>
<evidence type="ECO:0000256" key="7">
    <source>
        <dbReference type="SAM" id="SignalP"/>
    </source>
</evidence>
<feature type="active site" description="Charge relay system" evidence="6">
    <location>
        <position position="264"/>
    </location>
</feature>
<keyword evidence="3 7" id="KW-0732">Signal</keyword>
<feature type="domain" description="Peptidase S8/S53" evidence="8">
    <location>
        <begin position="281"/>
        <end position="518"/>
    </location>
</feature>
<accession>A0ABU7LVR9</accession>
<keyword evidence="10" id="KW-1185">Reference proteome</keyword>
<feature type="active site" description="Charge relay system" evidence="6">
    <location>
        <position position="289"/>
    </location>
</feature>
<dbReference type="InterPro" id="IPR036852">
    <property type="entry name" value="Peptidase_S8/S53_dom_sf"/>
</dbReference>
<dbReference type="PROSITE" id="PS51892">
    <property type="entry name" value="SUBTILASE"/>
    <property type="match status" value="1"/>
</dbReference>
<dbReference type="InterPro" id="IPR034061">
    <property type="entry name" value="Peptidases_S8_Autotransporter"/>
</dbReference>
<dbReference type="GO" id="GO:0016787">
    <property type="term" value="F:hydrolase activity"/>
    <property type="evidence" value="ECO:0007669"/>
    <property type="project" value="UniProtKB-KW"/>
</dbReference>
<evidence type="ECO:0000256" key="2">
    <source>
        <dbReference type="ARBA" id="ARBA00022670"/>
    </source>
</evidence>
<feature type="chain" id="PRO_5045765856" evidence="7">
    <location>
        <begin position="22"/>
        <end position="958"/>
    </location>
</feature>
<keyword evidence="5 6" id="KW-0720">Serine protease</keyword>
<dbReference type="PANTHER" id="PTHR43806:SF11">
    <property type="entry name" value="CEREVISIN-RELATED"/>
    <property type="match status" value="1"/>
</dbReference>
<gene>
    <name evidence="9" type="ORF">V0U35_00095</name>
</gene>
<dbReference type="SUPFAM" id="SSF52743">
    <property type="entry name" value="Subtilisin-like"/>
    <property type="match status" value="1"/>
</dbReference>
<keyword evidence="2 6" id="KW-0645">Protease</keyword>
<keyword evidence="4 6" id="KW-0378">Hydrolase</keyword>
<protein>
    <submittedName>
        <fullName evidence="9">S8 family peptidase</fullName>
        <ecNumber evidence="9">3.4.-.-</ecNumber>
    </submittedName>
</protein>
<feature type="active site" description="Charge relay system" evidence="6">
    <location>
        <position position="470"/>
    </location>
</feature>
<reference evidence="9 10" key="1">
    <citation type="submission" date="2024-01" db="EMBL/GenBank/DDBJ databases">
        <title>Hyphobacterium bacterium isolated from marine sediment.</title>
        <authorList>
            <person name="Zhao S."/>
        </authorList>
    </citation>
    <scope>NUCLEOTIDE SEQUENCE [LARGE SCALE GENOMIC DNA]</scope>
    <source>
        <strain evidence="9 10">Y60-23</strain>
    </source>
</reference>
<dbReference type="Proteomes" id="UP001310692">
    <property type="component" value="Unassembled WGS sequence"/>
</dbReference>
<proteinExistence type="inferred from homology"/>
<dbReference type="InterPro" id="IPR023828">
    <property type="entry name" value="Peptidase_S8_Ser-AS"/>
</dbReference>